<dbReference type="InterPro" id="IPR036055">
    <property type="entry name" value="LDL_receptor-like_sf"/>
</dbReference>
<comment type="subcellular location">
    <subcellularLocation>
        <location evidence="1">Cell membrane</location>
        <topology evidence="1">Multi-pass membrane protein</topology>
    </subcellularLocation>
</comment>
<dbReference type="CDD" id="cd00112">
    <property type="entry name" value="LDLa"/>
    <property type="match status" value="1"/>
</dbReference>
<dbReference type="Proteomes" id="UP000694521">
    <property type="component" value="Unplaced"/>
</dbReference>
<comment type="caution">
    <text evidence="13">Lacks conserved residue(s) required for the propagation of feature annotation.</text>
</comment>
<dbReference type="GO" id="GO:0005886">
    <property type="term" value="C:plasma membrane"/>
    <property type="evidence" value="ECO:0007669"/>
    <property type="project" value="UniProtKB-SubCell"/>
</dbReference>
<dbReference type="FunFam" id="4.10.400.10:FF:000014">
    <property type="entry name" value="Relaxin family peptide receptor 1"/>
    <property type="match status" value="1"/>
</dbReference>
<dbReference type="FunFam" id="1.20.1070.10:FF:000023">
    <property type="entry name" value="Relaxin family peptide receptor 1"/>
    <property type="match status" value="1"/>
</dbReference>
<feature type="transmembrane region" description="Helical" evidence="14">
    <location>
        <begin position="705"/>
        <end position="730"/>
    </location>
</feature>
<proteinExistence type="predicted"/>
<dbReference type="InterPro" id="IPR002172">
    <property type="entry name" value="LDrepeatLR_classA_rpt"/>
</dbReference>
<dbReference type="AlphaFoldDB" id="A0A8B9D8S9"/>
<name>A0A8B9D8S9_ANSCY</name>
<dbReference type="InterPro" id="IPR008112">
    <property type="entry name" value="Relaxin_rcpt"/>
</dbReference>
<feature type="transmembrane region" description="Helical" evidence="14">
    <location>
        <begin position="651"/>
        <end position="670"/>
    </location>
</feature>
<dbReference type="Gene3D" id="4.10.400.10">
    <property type="entry name" value="Low-density Lipoprotein Receptor"/>
    <property type="match status" value="1"/>
</dbReference>
<dbReference type="SMART" id="SM00192">
    <property type="entry name" value="LDLa"/>
    <property type="match status" value="1"/>
</dbReference>
<dbReference type="PROSITE" id="PS51450">
    <property type="entry name" value="LRR"/>
    <property type="match status" value="1"/>
</dbReference>
<dbReference type="PANTHER" id="PTHR24372:SF70">
    <property type="entry name" value="G-PROTEIN COUPLED RECEPTORS FAMILY 1 PROFILE DOMAIN-CONTAINING PROTEIN"/>
    <property type="match status" value="1"/>
</dbReference>
<dbReference type="InterPro" id="IPR032675">
    <property type="entry name" value="LRR_dom_sf"/>
</dbReference>
<dbReference type="SMART" id="SM00369">
    <property type="entry name" value="LRR_TYP"/>
    <property type="match status" value="10"/>
</dbReference>
<evidence type="ECO:0000256" key="9">
    <source>
        <dbReference type="ARBA" id="ARBA00023157"/>
    </source>
</evidence>
<keyword evidence="8 14" id="KW-0472">Membrane</keyword>
<dbReference type="Gene3D" id="1.20.1070.10">
    <property type="entry name" value="Rhodopsin 7-helix transmembrane proteins"/>
    <property type="match status" value="1"/>
</dbReference>
<gene>
    <name evidence="16" type="primary">LOC106043008</name>
</gene>
<dbReference type="Pfam" id="PF13855">
    <property type="entry name" value="LRR_8"/>
    <property type="match status" value="2"/>
</dbReference>
<evidence type="ECO:0000256" key="2">
    <source>
        <dbReference type="ARBA" id="ARBA00022475"/>
    </source>
</evidence>
<keyword evidence="4 14" id="KW-0812">Transmembrane</keyword>
<dbReference type="PRINTS" id="PR01739">
    <property type="entry name" value="RELAXINR"/>
</dbReference>
<dbReference type="PROSITE" id="PS50262">
    <property type="entry name" value="G_PROTEIN_RECEP_F1_2"/>
    <property type="match status" value="1"/>
</dbReference>
<keyword evidence="12" id="KW-0807">Transducer</keyword>
<dbReference type="Ensembl" id="ENSACDT00005004232.1">
    <property type="protein sequence ID" value="ENSACDP00005003500.1"/>
    <property type="gene ID" value="ENSACDG00005002542.1"/>
</dbReference>
<keyword evidence="7" id="KW-0297">G-protein coupled receptor</keyword>
<dbReference type="InterPro" id="IPR023415">
    <property type="entry name" value="LDLR_class-A_CS"/>
</dbReference>
<evidence type="ECO:0000256" key="4">
    <source>
        <dbReference type="ARBA" id="ARBA00022692"/>
    </source>
</evidence>
<keyword evidence="11" id="KW-0325">Glycoprotein</keyword>
<evidence type="ECO:0000256" key="12">
    <source>
        <dbReference type="ARBA" id="ARBA00023224"/>
    </source>
</evidence>
<keyword evidence="5" id="KW-0677">Repeat</keyword>
<keyword evidence="9 13" id="KW-1015">Disulfide bond</keyword>
<dbReference type="SUPFAM" id="SSF52058">
    <property type="entry name" value="L domain-like"/>
    <property type="match status" value="1"/>
</dbReference>
<dbReference type="SUPFAM" id="SSF57424">
    <property type="entry name" value="LDL receptor-like module"/>
    <property type="match status" value="1"/>
</dbReference>
<feature type="domain" description="G-protein coupled receptors family 1 profile" evidence="15">
    <location>
        <begin position="544"/>
        <end position="802"/>
    </location>
</feature>
<keyword evidence="10" id="KW-0675">Receptor</keyword>
<feature type="transmembrane region" description="Helical" evidence="14">
    <location>
        <begin position="569"/>
        <end position="588"/>
    </location>
</feature>
<dbReference type="InterPro" id="IPR000276">
    <property type="entry name" value="GPCR_Rhodpsn"/>
</dbReference>
<evidence type="ECO:0000256" key="11">
    <source>
        <dbReference type="ARBA" id="ARBA00023180"/>
    </source>
</evidence>
<evidence type="ECO:0000313" key="16">
    <source>
        <dbReference type="Ensembl" id="ENSACDP00005003500.1"/>
    </source>
</evidence>
<feature type="transmembrane region" description="Helical" evidence="14">
    <location>
        <begin position="782"/>
        <end position="804"/>
    </location>
</feature>
<dbReference type="PRINTS" id="PR00237">
    <property type="entry name" value="GPCRRHODOPSN"/>
</dbReference>
<reference evidence="16" key="1">
    <citation type="submission" date="2025-08" db="UniProtKB">
        <authorList>
            <consortium name="Ensembl"/>
        </authorList>
    </citation>
    <scope>IDENTIFICATION</scope>
</reference>
<dbReference type="InterPro" id="IPR017452">
    <property type="entry name" value="GPCR_Rhodpsn_7TM"/>
</dbReference>
<dbReference type="PANTHER" id="PTHR24372">
    <property type="entry name" value="GLYCOPROTEIN HORMONE RECEPTOR"/>
    <property type="match status" value="1"/>
</dbReference>
<feature type="transmembrane region" description="Helical" evidence="14">
    <location>
        <begin position="528"/>
        <end position="548"/>
    </location>
</feature>
<organism evidence="16 17">
    <name type="scientific">Anser cygnoides</name>
    <name type="common">Swan goose</name>
    <dbReference type="NCBI Taxonomy" id="8845"/>
    <lineage>
        <taxon>Eukaryota</taxon>
        <taxon>Metazoa</taxon>
        <taxon>Chordata</taxon>
        <taxon>Craniata</taxon>
        <taxon>Vertebrata</taxon>
        <taxon>Euteleostomi</taxon>
        <taxon>Archelosauria</taxon>
        <taxon>Archosauria</taxon>
        <taxon>Dinosauria</taxon>
        <taxon>Saurischia</taxon>
        <taxon>Theropoda</taxon>
        <taxon>Coelurosauria</taxon>
        <taxon>Aves</taxon>
        <taxon>Neognathae</taxon>
        <taxon>Galloanserae</taxon>
        <taxon>Anseriformes</taxon>
        <taxon>Anatidae</taxon>
        <taxon>Anserinae</taxon>
        <taxon>Anser</taxon>
    </lineage>
</organism>
<dbReference type="Pfam" id="PF00001">
    <property type="entry name" value="7tm_1"/>
    <property type="match status" value="1"/>
</dbReference>
<evidence type="ECO:0000256" key="8">
    <source>
        <dbReference type="ARBA" id="ARBA00023136"/>
    </source>
</evidence>
<evidence type="ECO:0000256" key="14">
    <source>
        <dbReference type="SAM" id="Phobius"/>
    </source>
</evidence>
<dbReference type="Pfam" id="PF00560">
    <property type="entry name" value="LRR_1"/>
    <property type="match status" value="1"/>
</dbReference>
<dbReference type="GO" id="GO:0008528">
    <property type="term" value="F:G protein-coupled peptide receptor activity"/>
    <property type="evidence" value="ECO:0007669"/>
    <property type="project" value="TreeGrafter"/>
</dbReference>
<dbReference type="GO" id="GO:0007189">
    <property type="term" value="P:adenylate cyclase-activating G protein-coupled receptor signaling pathway"/>
    <property type="evidence" value="ECO:0007669"/>
    <property type="project" value="TreeGrafter"/>
</dbReference>
<dbReference type="SUPFAM" id="SSF81321">
    <property type="entry name" value="Family A G protein-coupled receptor-like"/>
    <property type="match status" value="1"/>
</dbReference>
<dbReference type="GO" id="GO:0009755">
    <property type="term" value="P:hormone-mediated signaling pathway"/>
    <property type="evidence" value="ECO:0007669"/>
    <property type="project" value="TreeGrafter"/>
</dbReference>
<evidence type="ECO:0000256" key="6">
    <source>
        <dbReference type="ARBA" id="ARBA00022989"/>
    </source>
</evidence>
<keyword evidence="17" id="KW-1185">Reference proteome</keyword>
<keyword evidence="2" id="KW-1003">Cell membrane</keyword>
<dbReference type="Pfam" id="PF00057">
    <property type="entry name" value="Ldl_recept_a"/>
    <property type="match status" value="1"/>
</dbReference>
<feature type="transmembrane region" description="Helical" evidence="14">
    <location>
        <begin position="751"/>
        <end position="776"/>
    </location>
</feature>
<feature type="transmembrane region" description="Helical" evidence="14">
    <location>
        <begin position="608"/>
        <end position="630"/>
    </location>
</feature>
<dbReference type="PROSITE" id="PS01209">
    <property type="entry name" value="LDLRA_1"/>
    <property type="match status" value="1"/>
</dbReference>
<dbReference type="FunFam" id="3.80.10.10:FF:000207">
    <property type="entry name" value="Relaxin family peptide receptor 2"/>
    <property type="match status" value="1"/>
</dbReference>
<evidence type="ECO:0000256" key="1">
    <source>
        <dbReference type="ARBA" id="ARBA00004651"/>
    </source>
</evidence>
<dbReference type="Gene3D" id="3.80.10.10">
    <property type="entry name" value="Ribonuclease Inhibitor"/>
    <property type="match status" value="2"/>
</dbReference>
<evidence type="ECO:0000256" key="13">
    <source>
        <dbReference type="PROSITE-ProRule" id="PRU00124"/>
    </source>
</evidence>
<keyword evidence="6 14" id="KW-1133">Transmembrane helix</keyword>
<dbReference type="SMART" id="SM00365">
    <property type="entry name" value="LRR_SD22"/>
    <property type="match status" value="6"/>
</dbReference>
<evidence type="ECO:0000256" key="7">
    <source>
        <dbReference type="ARBA" id="ARBA00023040"/>
    </source>
</evidence>
<dbReference type="InterPro" id="IPR003591">
    <property type="entry name" value="Leu-rich_rpt_typical-subtyp"/>
</dbReference>
<accession>A0A8B9D8S9</accession>
<evidence type="ECO:0000256" key="5">
    <source>
        <dbReference type="ARBA" id="ARBA00022737"/>
    </source>
</evidence>
<sequence>MRVLSLPSLGQRTASGCKELQMRSGCSCTLPPPAPCLPLHPAPCALHPASRDAGVSAADALPAVRTCSVPSAGAHEPGSRGCCCALAGGDRGSAASPSPRLLLPASGSPAALNLPPAAPGQAGMKLLLLVLPTLFCAVTKPLVTHPRDRHACPLGQFPCGNLSVCLPQALHCNGVDDCDNGADEENCVDNTGWLGVLGDKLATHSSSTAVEDEADPCSLELFPERCQCWGQAVDCTAQDLSAVPWVSPNVTRLDLKKNKIHSLLDNQFARYRRLKKLFLQNNKIRMISPKAFAGLSQLKTLFLSHNKISQLKPRVFDDLQHLEWLMLDNNRIARIAPATFVGLKSLYFLYMLNNSLAKIPNTSLCAEMPKLSWLDLEGNRIRAVRGAVFQECRELTVLVLRRNKIRWIQGGTFSRLNRLVELDLSRNGLDELPASLFNGLADLQQLNVSYNPLNEIFPGQFESLPQLRSLSLEGLEIPNIHNLTFRRLANLSHIYFKKFQYCSSAPHVRSCKPNTDGISSFEHLLANIILRVFVWVIACVTCLGNLFVICMRSLIATENSQHAMAIKSLCCADGLMGIYLFVIGAFDLKYSGEYNKHAQGWMASLQCQLVGSLAMLSSEVSVLLLTYMTLEKYFSIVFPFSHRRAGRKQTVSVLAVIWLLGFSLSLVPLWCKESFGNYYGRNGVCFPLQSDLGERPSARGYSTTIYLGLNLAAFITIVFAYTGMFYSIHITASRTAERSVCSREVAIAKRFFFIVITDALCWIPIFLLKLLSLLQVEIPGTITSWVVIFILPINSALNPILYTITTAPFQEQLKGCLQAKPSELHECQRSSVLAVPQASTV</sequence>
<evidence type="ECO:0000256" key="3">
    <source>
        <dbReference type="ARBA" id="ARBA00022614"/>
    </source>
</evidence>
<evidence type="ECO:0000259" key="15">
    <source>
        <dbReference type="PROSITE" id="PS50262"/>
    </source>
</evidence>
<feature type="disulfide bond" evidence="13">
    <location>
        <begin position="172"/>
        <end position="187"/>
    </location>
</feature>
<dbReference type="InterPro" id="IPR001611">
    <property type="entry name" value="Leu-rich_rpt"/>
</dbReference>
<reference evidence="16" key="2">
    <citation type="submission" date="2025-09" db="UniProtKB">
        <authorList>
            <consortium name="Ensembl"/>
        </authorList>
    </citation>
    <scope>IDENTIFICATION</scope>
</reference>
<evidence type="ECO:0000256" key="10">
    <source>
        <dbReference type="ARBA" id="ARBA00023170"/>
    </source>
</evidence>
<evidence type="ECO:0000313" key="17">
    <source>
        <dbReference type="Proteomes" id="UP000694521"/>
    </source>
</evidence>
<dbReference type="FunFam" id="3.80.10.10:FF:000434">
    <property type="entry name" value="Relaxin family peptide receptor 1"/>
    <property type="match status" value="1"/>
</dbReference>
<keyword evidence="3" id="KW-0433">Leucine-rich repeat</keyword>
<protein>
    <recommendedName>
        <fullName evidence="15">G-protein coupled receptors family 1 profile domain-containing protein</fullName>
    </recommendedName>
</protein>
<dbReference type="PROSITE" id="PS50068">
    <property type="entry name" value="LDLRA_2"/>
    <property type="match status" value="1"/>
</dbReference>